<evidence type="ECO:0000313" key="9">
    <source>
        <dbReference type="EMBL" id="KAG2384194.1"/>
    </source>
</evidence>
<comment type="subcellular location">
    <subcellularLocation>
        <location evidence="1">Membrane</location>
        <topology evidence="1">Single-pass membrane protein</topology>
    </subcellularLocation>
</comment>
<evidence type="ECO:0000256" key="2">
    <source>
        <dbReference type="ARBA" id="ARBA00009977"/>
    </source>
</evidence>
<dbReference type="Proteomes" id="UP000743370">
    <property type="component" value="Unassembled WGS sequence"/>
</dbReference>
<feature type="transmembrane region" description="Helical" evidence="8">
    <location>
        <begin position="16"/>
        <end position="38"/>
    </location>
</feature>
<evidence type="ECO:0000256" key="8">
    <source>
        <dbReference type="SAM" id="Phobius"/>
    </source>
</evidence>
<dbReference type="GO" id="GO:0080143">
    <property type="term" value="P:regulation of amino acid export"/>
    <property type="evidence" value="ECO:0007669"/>
    <property type="project" value="InterPro"/>
</dbReference>
<evidence type="ECO:0000256" key="4">
    <source>
        <dbReference type="ARBA" id="ARBA00022692"/>
    </source>
</evidence>
<protein>
    <submittedName>
        <fullName evidence="9">F-box/LRR-repeat protein</fullName>
    </submittedName>
</protein>
<evidence type="ECO:0000313" key="10">
    <source>
        <dbReference type="Proteomes" id="UP000743370"/>
    </source>
</evidence>
<organism evidence="9 10">
    <name type="scientific">Phaseolus angularis</name>
    <name type="common">Azuki bean</name>
    <name type="synonym">Vigna angularis</name>
    <dbReference type="NCBI Taxonomy" id="3914"/>
    <lineage>
        <taxon>Eukaryota</taxon>
        <taxon>Viridiplantae</taxon>
        <taxon>Streptophyta</taxon>
        <taxon>Embryophyta</taxon>
        <taxon>Tracheophyta</taxon>
        <taxon>Spermatophyta</taxon>
        <taxon>Magnoliopsida</taxon>
        <taxon>eudicotyledons</taxon>
        <taxon>Gunneridae</taxon>
        <taxon>Pentapetalae</taxon>
        <taxon>rosids</taxon>
        <taxon>fabids</taxon>
        <taxon>Fabales</taxon>
        <taxon>Fabaceae</taxon>
        <taxon>Papilionoideae</taxon>
        <taxon>50 kb inversion clade</taxon>
        <taxon>NPAAA clade</taxon>
        <taxon>indigoferoid/millettioid clade</taxon>
        <taxon>Phaseoleae</taxon>
        <taxon>Vigna</taxon>
    </lineage>
</organism>
<dbReference type="PANTHER" id="PTHR33228">
    <property type="entry name" value="PROTEIN GLUTAMINE DUMPER 4-RELATED"/>
    <property type="match status" value="1"/>
</dbReference>
<evidence type="ECO:0000256" key="1">
    <source>
        <dbReference type="ARBA" id="ARBA00004167"/>
    </source>
</evidence>
<proteinExistence type="inferred from homology"/>
<dbReference type="GO" id="GO:0006865">
    <property type="term" value="P:amino acid transport"/>
    <property type="evidence" value="ECO:0007669"/>
    <property type="project" value="UniProtKB-KW"/>
</dbReference>
<evidence type="ECO:0000256" key="5">
    <source>
        <dbReference type="ARBA" id="ARBA00022970"/>
    </source>
</evidence>
<keyword evidence="4 8" id="KW-0812">Transmembrane</keyword>
<keyword evidence="7 8" id="KW-0472">Membrane</keyword>
<evidence type="ECO:0000256" key="3">
    <source>
        <dbReference type="ARBA" id="ARBA00022448"/>
    </source>
</evidence>
<evidence type="ECO:0000256" key="6">
    <source>
        <dbReference type="ARBA" id="ARBA00022989"/>
    </source>
</evidence>
<comment type="caution">
    <text evidence="9">The sequence shown here is derived from an EMBL/GenBank/DDBJ whole genome shotgun (WGS) entry which is preliminary data.</text>
</comment>
<accession>A0A8T0JUJ3</accession>
<comment type="similarity">
    <text evidence="2">Belongs to the GLUTAMINE DUMPER 1 (TC 9.B.60) family.</text>
</comment>
<dbReference type="InterPro" id="IPR040359">
    <property type="entry name" value="GDU"/>
</dbReference>
<keyword evidence="6 8" id="KW-1133">Transmembrane helix</keyword>
<dbReference type="PANTHER" id="PTHR33228:SF64">
    <property type="entry name" value="PROTEIN, PUTATIVE-RELATED"/>
    <property type="match status" value="1"/>
</dbReference>
<reference evidence="9 10" key="1">
    <citation type="submission" date="2020-05" db="EMBL/GenBank/DDBJ databases">
        <title>Vigna angularis (adzuki bean) Var. LongXiaoDou No. 4 denovo assembly.</title>
        <authorList>
            <person name="Xiang H."/>
        </authorList>
    </citation>
    <scope>NUCLEOTIDE SEQUENCE [LARGE SCALE GENOMIC DNA]</scope>
    <source>
        <tissue evidence="9">Leaf</tissue>
    </source>
</reference>
<dbReference type="AlphaFoldDB" id="A0A8T0JUJ3"/>
<sequence length="197" mass="21778">MAEAPSGSLKNSISPIPYLFGGLALMLALVGLALLILACSYSKSYSSNGDAERAKRMAMEVNSEPKIIEALELVNPEIAMSDAQVTVELSSSTLKKVYVESISLDKFILEADGLETLHLKDCALEFFELVGKGSLKHFKIDDVSVIHLDIGNTVEDLETVHISNFTIIWPKFYQMISRSSNLMELFLRQSLMKNARC</sequence>
<dbReference type="EMBL" id="JABFOF010000008">
    <property type="protein sequence ID" value="KAG2384194.1"/>
    <property type="molecule type" value="Genomic_DNA"/>
</dbReference>
<keyword evidence="5" id="KW-0029">Amino-acid transport</keyword>
<name>A0A8T0JUJ3_PHAAN</name>
<evidence type="ECO:0000256" key="7">
    <source>
        <dbReference type="ARBA" id="ARBA00023136"/>
    </source>
</evidence>
<keyword evidence="3" id="KW-0813">Transport</keyword>
<gene>
    <name evidence="9" type="ORF">HKW66_Vig0150430</name>
</gene>
<dbReference type="GO" id="GO:0016020">
    <property type="term" value="C:membrane"/>
    <property type="evidence" value="ECO:0007669"/>
    <property type="project" value="UniProtKB-SubCell"/>
</dbReference>